<name>A0A835T726_CHLIN</name>
<reference evidence="2" key="1">
    <citation type="journal article" date="2020" name="bioRxiv">
        <title>Comparative genomics of Chlamydomonas.</title>
        <authorList>
            <person name="Craig R.J."/>
            <person name="Hasan A.R."/>
            <person name="Ness R.W."/>
            <person name="Keightley P.D."/>
        </authorList>
    </citation>
    <scope>NUCLEOTIDE SEQUENCE</scope>
    <source>
        <strain evidence="2">SAG 7.73</strain>
    </source>
</reference>
<keyword evidence="3" id="KW-1185">Reference proteome</keyword>
<evidence type="ECO:0000256" key="1">
    <source>
        <dbReference type="SAM" id="MobiDB-lite"/>
    </source>
</evidence>
<dbReference type="OrthoDB" id="560381at2759"/>
<dbReference type="AlphaFoldDB" id="A0A835T726"/>
<organism evidence="2 3">
    <name type="scientific">Chlamydomonas incerta</name>
    <dbReference type="NCBI Taxonomy" id="51695"/>
    <lineage>
        <taxon>Eukaryota</taxon>
        <taxon>Viridiplantae</taxon>
        <taxon>Chlorophyta</taxon>
        <taxon>core chlorophytes</taxon>
        <taxon>Chlorophyceae</taxon>
        <taxon>CS clade</taxon>
        <taxon>Chlamydomonadales</taxon>
        <taxon>Chlamydomonadaceae</taxon>
        <taxon>Chlamydomonas</taxon>
    </lineage>
</organism>
<proteinExistence type="predicted"/>
<feature type="compositionally biased region" description="Gly residues" evidence="1">
    <location>
        <begin position="822"/>
        <end position="834"/>
    </location>
</feature>
<dbReference type="EMBL" id="JAEHOC010000010">
    <property type="protein sequence ID" value="KAG2438182.1"/>
    <property type="molecule type" value="Genomic_DNA"/>
</dbReference>
<evidence type="ECO:0000313" key="2">
    <source>
        <dbReference type="EMBL" id="KAG2438182.1"/>
    </source>
</evidence>
<sequence>MSGFAGAAAVSRANCVPEASAAALRSPAAASAALHLRPPLAAQQLQGGQPTGGRGTATVRALSSAPGPSADDPPAAAATGVAAGATAGQQQRVEGFCRAAATIFPEALTAAEVAAPPLPSPPWPSNLHLNANCLPQLLDWVTTAHMRPVAVQSILEQHCSPAARRLVAAAARLALVEQEEAADVVAAAASGDVGRCAVCVTSAHLALAALAAGASTAGDATADACAAAVLGVLHHSAGLPLQRCTHLLAARAAEERGREEARRQEEEHSGGNSIYSSAALHFLFQSYRWAVFTGCDTVQPCHLLWALAADPLARYSPLRTDPLDRRVVAAVEWAPPLMGLLERAEALTWPAMAYDRLLGEAATHVLAAAEQQAAARESAAPAAAAAAPAAAAATPAAAAAGHDESAADTYSRVAARLGGTLPQDISDVRAVLTACRTTGLVPSRRQLAAVDERLAAHFEEKASKRRSPRSAVGYSSPSKRTAAEQWADFAEAAAGLAALGYYPDDFDIWACLLDEGAKLPLTCLSSGSLAATGDLCGRVQAWCRLDAALTFYFWVGLSLSRVHDISDRALKVEEGGTHRAQRGREPTAAELQQALLAVADLTCSWSSRWATDWVAGVLMLPAEARAAAAVMTVPAAGLSSNSNTQQQQQQRAVLLACLAAEAGVQRLGNCFSNTKTRDNSSDAAADVAPAARCLRDALPLARRAHLLAKLATGTEFSFRRGASSDGSAEKALLLDALAASLEPDFASIHADLETQQAVAEAHAAASRAVPEGWLRALVAYAGNSKVSWVLRATLRAGAAAGRLLERVDGATDTTASSISAGGSDGIGGDNSGGGASSLRCPDPVLLQQLAAMVEADADRWDSYIPQWPLENLQNLHIWAHACASAAGGTAAAGSNNSSAPWQLDSAMVRRLAVRLQEYTASRRVEPQAALEAAQLLGALAAACAPSKSDDGAAIRAGVQAVLRYVAASPGHEAALLELVASQQALYDSPAVRVPWSPEQELRALGLDAGGGGCTPERKP</sequence>
<feature type="region of interest" description="Disordered" evidence="1">
    <location>
        <begin position="43"/>
        <end position="83"/>
    </location>
</feature>
<feature type="compositionally biased region" description="Low complexity" evidence="1">
    <location>
        <begin position="64"/>
        <end position="83"/>
    </location>
</feature>
<dbReference type="Proteomes" id="UP000650467">
    <property type="component" value="Unassembled WGS sequence"/>
</dbReference>
<comment type="caution">
    <text evidence="2">The sequence shown here is derived from an EMBL/GenBank/DDBJ whole genome shotgun (WGS) entry which is preliminary data.</text>
</comment>
<feature type="region of interest" description="Disordered" evidence="1">
    <location>
        <begin position="813"/>
        <end position="834"/>
    </location>
</feature>
<protein>
    <submittedName>
        <fullName evidence="2">Uncharacterized protein</fullName>
    </submittedName>
</protein>
<gene>
    <name evidence="2" type="ORF">HXX76_005788</name>
</gene>
<evidence type="ECO:0000313" key="3">
    <source>
        <dbReference type="Proteomes" id="UP000650467"/>
    </source>
</evidence>
<accession>A0A835T726</accession>